<dbReference type="EMBL" id="BMAW01064998">
    <property type="protein sequence ID" value="GFT48316.1"/>
    <property type="molecule type" value="Genomic_DNA"/>
</dbReference>
<gene>
    <name evidence="1" type="ORF">NPIL_310281</name>
</gene>
<protein>
    <submittedName>
        <fullName evidence="1">Uncharacterized protein</fullName>
    </submittedName>
</protein>
<evidence type="ECO:0000313" key="1">
    <source>
        <dbReference type="EMBL" id="GFT48316.1"/>
    </source>
</evidence>
<reference evidence="1" key="1">
    <citation type="submission" date="2020-08" db="EMBL/GenBank/DDBJ databases">
        <title>Multicomponent nature underlies the extraordinary mechanical properties of spider dragline silk.</title>
        <authorList>
            <person name="Kono N."/>
            <person name="Nakamura H."/>
            <person name="Mori M."/>
            <person name="Yoshida Y."/>
            <person name="Ohtoshi R."/>
            <person name="Malay A.D."/>
            <person name="Moran D.A.P."/>
            <person name="Tomita M."/>
            <person name="Numata K."/>
            <person name="Arakawa K."/>
        </authorList>
    </citation>
    <scope>NUCLEOTIDE SEQUENCE</scope>
</reference>
<proteinExistence type="predicted"/>
<keyword evidence="2" id="KW-1185">Reference proteome</keyword>
<accession>A0A8X6TRN0</accession>
<sequence>MRGTFWEISIRNDYYIPAPSSRWGQYEASRHCPCEVDALSHQLLKVFIRKCSRASTSLTSAEQSILVIDTPCPTTFGNGRNKRVFSVRTGSHGTKTEFFSLVADAGEVDVRS</sequence>
<name>A0A8X6TRN0_NEPPI</name>
<dbReference type="Proteomes" id="UP000887013">
    <property type="component" value="Unassembled WGS sequence"/>
</dbReference>
<comment type="caution">
    <text evidence="1">The sequence shown here is derived from an EMBL/GenBank/DDBJ whole genome shotgun (WGS) entry which is preliminary data.</text>
</comment>
<evidence type="ECO:0000313" key="2">
    <source>
        <dbReference type="Proteomes" id="UP000887013"/>
    </source>
</evidence>
<organism evidence="1 2">
    <name type="scientific">Nephila pilipes</name>
    <name type="common">Giant wood spider</name>
    <name type="synonym">Nephila maculata</name>
    <dbReference type="NCBI Taxonomy" id="299642"/>
    <lineage>
        <taxon>Eukaryota</taxon>
        <taxon>Metazoa</taxon>
        <taxon>Ecdysozoa</taxon>
        <taxon>Arthropoda</taxon>
        <taxon>Chelicerata</taxon>
        <taxon>Arachnida</taxon>
        <taxon>Araneae</taxon>
        <taxon>Araneomorphae</taxon>
        <taxon>Entelegynae</taxon>
        <taxon>Araneoidea</taxon>
        <taxon>Nephilidae</taxon>
        <taxon>Nephila</taxon>
    </lineage>
</organism>
<dbReference type="OrthoDB" id="10411559at2759"/>
<dbReference type="AlphaFoldDB" id="A0A8X6TRN0"/>